<evidence type="ECO:0000256" key="2">
    <source>
        <dbReference type="ARBA" id="ARBA00022692"/>
    </source>
</evidence>
<feature type="transmembrane region" description="Helical" evidence="6">
    <location>
        <begin position="293"/>
        <end position="317"/>
    </location>
</feature>
<dbReference type="CDD" id="cd17323">
    <property type="entry name" value="MFS_Tpo1_MDR_like"/>
    <property type="match status" value="1"/>
</dbReference>
<dbReference type="GO" id="GO:0005886">
    <property type="term" value="C:plasma membrane"/>
    <property type="evidence" value="ECO:0007669"/>
    <property type="project" value="TreeGrafter"/>
</dbReference>
<feature type="transmembrane region" description="Helical" evidence="6">
    <location>
        <begin position="481"/>
        <end position="502"/>
    </location>
</feature>
<dbReference type="InterPro" id="IPR036259">
    <property type="entry name" value="MFS_trans_sf"/>
</dbReference>
<feature type="transmembrane region" description="Helical" evidence="6">
    <location>
        <begin position="441"/>
        <end position="460"/>
    </location>
</feature>
<accession>A0A0D2ADQ9</accession>
<feature type="transmembrane region" description="Helical" evidence="6">
    <location>
        <begin position="329"/>
        <end position="346"/>
    </location>
</feature>
<evidence type="ECO:0000256" key="6">
    <source>
        <dbReference type="SAM" id="Phobius"/>
    </source>
</evidence>
<feature type="transmembrane region" description="Helical" evidence="6">
    <location>
        <begin position="203"/>
        <end position="223"/>
    </location>
</feature>
<feature type="domain" description="Major facilitator superfamily (MFS) profile" evidence="7">
    <location>
        <begin position="167"/>
        <end position="598"/>
    </location>
</feature>
<keyword evidence="2 6" id="KW-0812">Transmembrane</keyword>
<gene>
    <name evidence="8" type="ORF">PV09_04353</name>
</gene>
<evidence type="ECO:0000259" key="7">
    <source>
        <dbReference type="PROSITE" id="PS50850"/>
    </source>
</evidence>
<evidence type="ECO:0000313" key="9">
    <source>
        <dbReference type="Proteomes" id="UP000053259"/>
    </source>
</evidence>
<dbReference type="AlphaFoldDB" id="A0A0D2ADQ9"/>
<evidence type="ECO:0000256" key="5">
    <source>
        <dbReference type="SAM" id="MobiDB-lite"/>
    </source>
</evidence>
<feature type="transmembrane region" description="Helical" evidence="6">
    <location>
        <begin position="575"/>
        <end position="594"/>
    </location>
</feature>
<feature type="compositionally biased region" description="Polar residues" evidence="5">
    <location>
        <begin position="97"/>
        <end position="112"/>
    </location>
</feature>
<feature type="transmembrane region" description="Helical" evidence="6">
    <location>
        <begin position="508"/>
        <end position="533"/>
    </location>
</feature>
<dbReference type="SUPFAM" id="SSF103473">
    <property type="entry name" value="MFS general substrate transporter"/>
    <property type="match status" value="1"/>
</dbReference>
<protein>
    <recommendedName>
        <fullName evidence="7">Major facilitator superfamily (MFS) profile domain-containing protein</fullName>
    </recommendedName>
</protein>
<dbReference type="VEuPathDB" id="FungiDB:PV09_04353"/>
<dbReference type="Pfam" id="PF07690">
    <property type="entry name" value="MFS_1"/>
    <property type="match status" value="1"/>
</dbReference>
<dbReference type="EMBL" id="KN847540">
    <property type="protein sequence ID" value="KIW04605.1"/>
    <property type="molecule type" value="Genomic_DNA"/>
</dbReference>
<dbReference type="GO" id="GO:0015244">
    <property type="term" value="F:fluconazole transmembrane transporter activity"/>
    <property type="evidence" value="ECO:0007669"/>
    <property type="project" value="TreeGrafter"/>
</dbReference>
<dbReference type="Gene3D" id="1.20.1250.20">
    <property type="entry name" value="MFS general substrate transporter like domains"/>
    <property type="match status" value="1"/>
</dbReference>
<feature type="region of interest" description="Disordered" evidence="5">
    <location>
        <begin position="50"/>
        <end position="80"/>
    </location>
</feature>
<evidence type="ECO:0000256" key="3">
    <source>
        <dbReference type="ARBA" id="ARBA00022989"/>
    </source>
</evidence>
<comment type="subcellular location">
    <subcellularLocation>
        <location evidence="1">Membrane</location>
        <topology evidence="1">Multi-pass membrane protein</topology>
    </subcellularLocation>
</comment>
<organism evidence="8 9">
    <name type="scientific">Verruconis gallopava</name>
    <dbReference type="NCBI Taxonomy" id="253628"/>
    <lineage>
        <taxon>Eukaryota</taxon>
        <taxon>Fungi</taxon>
        <taxon>Dikarya</taxon>
        <taxon>Ascomycota</taxon>
        <taxon>Pezizomycotina</taxon>
        <taxon>Dothideomycetes</taxon>
        <taxon>Pleosporomycetidae</taxon>
        <taxon>Venturiales</taxon>
        <taxon>Sympoventuriaceae</taxon>
        <taxon>Verruconis</taxon>
    </lineage>
</organism>
<dbReference type="GeneID" id="27312326"/>
<dbReference type="GO" id="GO:1990961">
    <property type="term" value="P:xenobiotic detoxification by transmembrane export across the plasma membrane"/>
    <property type="evidence" value="ECO:0007669"/>
    <property type="project" value="TreeGrafter"/>
</dbReference>
<keyword evidence="9" id="KW-1185">Reference proteome</keyword>
<dbReference type="FunFam" id="1.20.1250.20:FF:000011">
    <property type="entry name" value="MFS multidrug transporter, putative"/>
    <property type="match status" value="1"/>
</dbReference>
<sequence>MANVIRDSFIGQLLRIASGNRVFLYPEEKPGFRWAPLDELLAKKYNENPEEVADGSVKNDVESVSDSGDKDTEKEDTERHFAPLTTIPTAEDVALRRTSTARSHISRSSTRPYTRERFDAEQAIAAEKTTSIVLAPTKTSDGTILVDWYTTDDPENPQNWSLGKKWIVMLQMAAYSMAVYGSSSMYAPAEGGVMQAFHVGPTPAALGLAMYVIGYGVGPLLWAPLSEIPAIGRNWVYAPTYFLFVILSIPTAVVNNYAGLLVLRFLTGFFGSPCLANGGASIGDIFGLLDIPLYLATWTVACFWGPAIGPVIAGFAVQEKGWRWGLWEILWLNAVIMVIFIFFYPETSADNILRRRAERLRKLTGNPNIKSQSEINQAQMNAREVAYDALIKPVEIMLKDPAVAFTNLYTALTYGIYYSFFEVFPLVYPKIYGFNLGETGLTFLTIGVGCVIGVTTFLAYQLVYLIPDIKKNGLRAPEHRLVPALFGVVALPIGYFMFGWTARHAVHWIVSLIGVTILVFANFWIFQSIFVYLPLSYPRYAASLFAANDLSRSSLAAACVLFSRPMFVNLGIGGGVSLLAGLSCLGIIGMFYLWKYGAWLRSKSTFAESYS</sequence>
<dbReference type="HOGENOM" id="CLU_008455_11_1_1"/>
<dbReference type="InterPro" id="IPR020846">
    <property type="entry name" value="MFS_dom"/>
</dbReference>
<dbReference type="STRING" id="253628.A0A0D2ADQ9"/>
<dbReference type="Proteomes" id="UP000053259">
    <property type="component" value="Unassembled WGS sequence"/>
</dbReference>
<feature type="transmembrane region" description="Helical" evidence="6">
    <location>
        <begin position="166"/>
        <end position="183"/>
    </location>
</feature>
<dbReference type="InParanoid" id="A0A0D2ADQ9"/>
<feature type="transmembrane region" description="Helical" evidence="6">
    <location>
        <begin position="235"/>
        <end position="253"/>
    </location>
</feature>
<evidence type="ECO:0000256" key="1">
    <source>
        <dbReference type="ARBA" id="ARBA00004141"/>
    </source>
</evidence>
<keyword evidence="3 6" id="KW-1133">Transmembrane helix</keyword>
<dbReference type="OrthoDB" id="3357846at2759"/>
<evidence type="ECO:0000256" key="4">
    <source>
        <dbReference type="ARBA" id="ARBA00023136"/>
    </source>
</evidence>
<name>A0A0D2ADQ9_9PEZI</name>
<reference evidence="8 9" key="1">
    <citation type="submission" date="2015-01" db="EMBL/GenBank/DDBJ databases">
        <title>The Genome Sequence of Ochroconis gallopava CBS43764.</title>
        <authorList>
            <consortium name="The Broad Institute Genomics Platform"/>
            <person name="Cuomo C."/>
            <person name="de Hoog S."/>
            <person name="Gorbushina A."/>
            <person name="Stielow B."/>
            <person name="Teixiera M."/>
            <person name="Abouelleil A."/>
            <person name="Chapman S.B."/>
            <person name="Priest M."/>
            <person name="Young S.K."/>
            <person name="Wortman J."/>
            <person name="Nusbaum C."/>
            <person name="Birren B."/>
        </authorList>
    </citation>
    <scope>NUCLEOTIDE SEQUENCE [LARGE SCALE GENOMIC DNA]</scope>
    <source>
        <strain evidence="8 9">CBS 43764</strain>
    </source>
</reference>
<feature type="region of interest" description="Disordered" evidence="5">
    <location>
        <begin position="92"/>
        <end position="113"/>
    </location>
</feature>
<proteinExistence type="predicted"/>
<keyword evidence="4 6" id="KW-0472">Membrane</keyword>
<dbReference type="PROSITE" id="PS50850">
    <property type="entry name" value="MFS"/>
    <property type="match status" value="1"/>
</dbReference>
<dbReference type="InterPro" id="IPR011701">
    <property type="entry name" value="MFS"/>
</dbReference>
<evidence type="ECO:0000313" key="8">
    <source>
        <dbReference type="EMBL" id="KIW04605.1"/>
    </source>
</evidence>
<dbReference type="RefSeq" id="XP_016214474.1">
    <property type="nucleotide sequence ID" value="XM_016357682.1"/>
</dbReference>
<dbReference type="PANTHER" id="PTHR23502:SF23">
    <property type="entry name" value="FLUCONAZOLE RESISTANCE PROTEIN 1"/>
    <property type="match status" value="1"/>
</dbReference>
<dbReference type="FunCoup" id="A0A0D2ADQ9">
    <property type="interactions" value="7"/>
</dbReference>
<feature type="compositionally biased region" description="Basic and acidic residues" evidence="5">
    <location>
        <begin position="57"/>
        <end position="80"/>
    </location>
</feature>
<dbReference type="PANTHER" id="PTHR23502">
    <property type="entry name" value="MAJOR FACILITATOR SUPERFAMILY"/>
    <property type="match status" value="1"/>
</dbReference>